<dbReference type="InterPro" id="IPR052040">
    <property type="entry name" value="GTPase/Isobutyryl-CoA_mutase"/>
</dbReference>
<evidence type="ECO:0000256" key="1">
    <source>
        <dbReference type="ARBA" id="ARBA00022741"/>
    </source>
</evidence>
<organism evidence="6 7">
    <name type="scientific">Marinibaculum pumilum</name>
    <dbReference type="NCBI Taxonomy" id="1766165"/>
    <lineage>
        <taxon>Bacteria</taxon>
        <taxon>Pseudomonadati</taxon>
        <taxon>Pseudomonadota</taxon>
        <taxon>Alphaproteobacteria</taxon>
        <taxon>Rhodospirillales</taxon>
        <taxon>Rhodospirillaceae</taxon>
        <taxon>Marinibaculum</taxon>
    </lineage>
</organism>
<dbReference type="SMART" id="SM00382">
    <property type="entry name" value="AAA"/>
    <property type="match status" value="1"/>
</dbReference>
<dbReference type="InterPro" id="IPR003593">
    <property type="entry name" value="AAA+_ATPase"/>
</dbReference>
<keyword evidence="3" id="KW-0342">GTP-binding</keyword>
<dbReference type="Gene3D" id="3.40.50.300">
    <property type="entry name" value="P-loop containing nucleotide triphosphate hydrolases"/>
    <property type="match status" value="1"/>
</dbReference>
<protein>
    <submittedName>
        <fullName evidence="6">ArgK/MeaB family GTPase</fullName>
    </submittedName>
</protein>
<sequence>VTAAAIRAAGRAEVIGVTGPPGAGKSTLVSALAGHVRRSGRTVGIVAVDPSSAASGGAVLGDRIRMSAHAGDEGVFVRSLASRGQLGGLALATAQVVDVMDAAGREVVIVETVGTGQSEIAVADLADCCLLVAPPGLGDDVQALKAGVLEIADIVVVNKADRPGAAETARVLAARTGLPVVRTVATDGSGIDDLARAIARRQRAVPPHRDAPPHRAGGRLQRVLPALAADHARRALLAADPALVEAAAARLAAAEAPLPVILGDLVRRALAGAEPPSSGDAG</sequence>
<keyword evidence="2" id="KW-0378">Hydrolase</keyword>
<comment type="caution">
    <text evidence="6">The sequence shown here is derived from an EMBL/GenBank/DDBJ whole genome shotgun (WGS) entry which is preliminary data.</text>
</comment>
<feature type="domain" description="AAA+ ATPase" evidence="5">
    <location>
        <begin position="11"/>
        <end position="182"/>
    </location>
</feature>
<evidence type="ECO:0000313" key="6">
    <source>
        <dbReference type="EMBL" id="MFC3230481.1"/>
    </source>
</evidence>
<evidence type="ECO:0000256" key="4">
    <source>
        <dbReference type="ARBA" id="ARBA00023186"/>
    </source>
</evidence>
<dbReference type="SUPFAM" id="SSF52540">
    <property type="entry name" value="P-loop containing nucleoside triphosphate hydrolases"/>
    <property type="match status" value="1"/>
</dbReference>
<dbReference type="EMBL" id="JBHRTR010000046">
    <property type="protein sequence ID" value="MFC3230481.1"/>
    <property type="molecule type" value="Genomic_DNA"/>
</dbReference>
<dbReference type="PANTHER" id="PTHR43087:SF1">
    <property type="entry name" value="LAO_AO TRANSPORT SYSTEM ATPASE"/>
    <property type="match status" value="1"/>
</dbReference>
<dbReference type="PANTHER" id="PTHR43087">
    <property type="entry name" value="LYSINE/ARGININE/ORNITHINE TRANSPORT SYSTEM KINASE"/>
    <property type="match status" value="1"/>
</dbReference>
<proteinExistence type="predicted"/>
<name>A0ABV7L7U8_9PROT</name>
<gene>
    <name evidence="6" type="ORF">ACFOGJ_24750</name>
</gene>
<evidence type="ECO:0000259" key="5">
    <source>
        <dbReference type="SMART" id="SM00382"/>
    </source>
</evidence>
<dbReference type="Proteomes" id="UP001595528">
    <property type="component" value="Unassembled WGS sequence"/>
</dbReference>
<dbReference type="InterPro" id="IPR027417">
    <property type="entry name" value="P-loop_NTPase"/>
</dbReference>
<keyword evidence="1" id="KW-0547">Nucleotide-binding</keyword>
<accession>A0ABV7L7U8</accession>
<feature type="non-terminal residue" evidence="6">
    <location>
        <position position="1"/>
    </location>
</feature>
<keyword evidence="4" id="KW-0143">Chaperone</keyword>
<dbReference type="RefSeq" id="WP_379905690.1">
    <property type="nucleotide sequence ID" value="NZ_JBHRTR010000046.1"/>
</dbReference>
<evidence type="ECO:0000256" key="3">
    <source>
        <dbReference type="ARBA" id="ARBA00023134"/>
    </source>
</evidence>
<keyword evidence="7" id="KW-1185">Reference proteome</keyword>
<dbReference type="Pfam" id="PF03308">
    <property type="entry name" value="MeaB"/>
    <property type="match status" value="1"/>
</dbReference>
<evidence type="ECO:0000313" key="7">
    <source>
        <dbReference type="Proteomes" id="UP001595528"/>
    </source>
</evidence>
<evidence type="ECO:0000256" key="2">
    <source>
        <dbReference type="ARBA" id="ARBA00022801"/>
    </source>
</evidence>
<reference evidence="7" key="1">
    <citation type="journal article" date="2019" name="Int. J. Syst. Evol. Microbiol.">
        <title>The Global Catalogue of Microorganisms (GCM) 10K type strain sequencing project: providing services to taxonomists for standard genome sequencing and annotation.</title>
        <authorList>
            <consortium name="The Broad Institute Genomics Platform"/>
            <consortium name="The Broad Institute Genome Sequencing Center for Infectious Disease"/>
            <person name="Wu L."/>
            <person name="Ma J."/>
        </authorList>
    </citation>
    <scope>NUCLEOTIDE SEQUENCE [LARGE SCALE GENOMIC DNA]</scope>
    <source>
        <strain evidence="7">KCTC 42964</strain>
    </source>
</reference>